<keyword evidence="3" id="KW-0732">Signal</keyword>
<keyword evidence="6" id="KW-1185">Reference proteome</keyword>
<proteinExistence type="inferred from homology"/>
<evidence type="ECO:0000256" key="2">
    <source>
        <dbReference type="ARBA" id="ARBA00024195"/>
    </source>
</evidence>
<dbReference type="PANTHER" id="PTHR24256">
    <property type="entry name" value="TRYPTASE-RELATED"/>
    <property type="match status" value="1"/>
</dbReference>
<evidence type="ECO:0000256" key="3">
    <source>
        <dbReference type="SAM" id="SignalP"/>
    </source>
</evidence>
<dbReference type="EMBL" id="WIXP02000015">
    <property type="protein sequence ID" value="KAF6199490.1"/>
    <property type="molecule type" value="Genomic_DNA"/>
</dbReference>
<gene>
    <name evidence="5" type="ORF">GE061_007516</name>
</gene>
<dbReference type="InterPro" id="IPR033116">
    <property type="entry name" value="TRYPSIN_SER"/>
</dbReference>
<evidence type="ECO:0000313" key="5">
    <source>
        <dbReference type="EMBL" id="KAF6199490.1"/>
    </source>
</evidence>
<sequence>MSVTPFILLALIYKICEVQSHEYYKAGFDYPYEFLDDEERSFREEFGREKRSNHPNCPGEILRINNGSAARENQFPFVVALMRWETYPKITDQFCVGTLLTLSFVLSACHCLVEGEIKYPHTVVEPPSIDILAGAVDLLSYTQDRKKVEGCGQVREAWDIFIHPKCSYQNNELVKDFGLIKTKTPFISTPQGCMKPKHFPADQPDHREVVNNMTENEEFCVTMGWGLDAEGFASSWLKTMSMTLKPAKWCKEKILDVTKDQVGGPDIFQSDANICALGCEEGETICMGDSGGPLLCGPSREFVGVASFGPGNASCGNDTIPFVFGRIDGHEYWIWAKIHNESKHDSASILNFHARSMVIMAMVLVIKDTLIL</sequence>
<dbReference type="PROSITE" id="PS00135">
    <property type="entry name" value="TRYPSIN_SER"/>
    <property type="match status" value="1"/>
</dbReference>
<feature type="domain" description="Peptidase S1" evidence="4">
    <location>
        <begin position="64"/>
        <end position="339"/>
    </location>
</feature>
<dbReference type="PROSITE" id="PS50240">
    <property type="entry name" value="TRYPSIN_DOM"/>
    <property type="match status" value="1"/>
</dbReference>
<protein>
    <recommendedName>
        <fullName evidence="4">Peptidase S1 domain-containing protein</fullName>
    </recommendedName>
</protein>
<dbReference type="Pfam" id="PF00089">
    <property type="entry name" value="Trypsin"/>
    <property type="match status" value="1"/>
</dbReference>
<feature type="signal peptide" evidence="3">
    <location>
        <begin position="1"/>
        <end position="20"/>
    </location>
</feature>
<dbReference type="GO" id="GO:0004252">
    <property type="term" value="F:serine-type endopeptidase activity"/>
    <property type="evidence" value="ECO:0007669"/>
    <property type="project" value="InterPro"/>
</dbReference>
<evidence type="ECO:0000313" key="6">
    <source>
        <dbReference type="Proteomes" id="UP000466442"/>
    </source>
</evidence>
<organism evidence="5 6">
    <name type="scientific">Apolygus lucorum</name>
    <name type="common">Small green plant bug</name>
    <name type="synonym">Lygocoris lucorum</name>
    <dbReference type="NCBI Taxonomy" id="248454"/>
    <lineage>
        <taxon>Eukaryota</taxon>
        <taxon>Metazoa</taxon>
        <taxon>Ecdysozoa</taxon>
        <taxon>Arthropoda</taxon>
        <taxon>Hexapoda</taxon>
        <taxon>Insecta</taxon>
        <taxon>Pterygota</taxon>
        <taxon>Neoptera</taxon>
        <taxon>Paraneoptera</taxon>
        <taxon>Hemiptera</taxon>
        <taxon>Heteroptera</taxon>
        <taxon>Panheteroptera</taxon>
        <taxon>Cimicomorpha</taxon>
        <taxon>Miridae</taxon>
        <taxon>Mirini</taxon>
        <taxon>Apolygus</taxon>
    </lineage>
</organism>
<comment type="similarity">
    <text evidence="2">Belongs to the peptidase S1 family. CLIP subfamily.</text>
</comment>
<dbReference type="InterPro" id="IPR009003">
    <property type="entry name" value="Peptidase_S1_PA"/>
</dbReference>
<comment type="caution">
    <text evidence="5">The sequence shown here is derived from an EMBL/GenBank/DDBJ whole genome shotgun (WGS) entry which is preliminary data.</text>
</comment>
<dbReference type="InterPro" id="IPR051487">
    <property type="entry name" value="Ser/Thr_Proteases_Immune/Dev"/>
</dbReference>
<dbReference type="GO" id="GO:0006508">
    <property type="term" value="P:proteolysis"/>
    <property type="evidence" value="ECO:0007669"/>
    <property type="project" value="InterPro"/>
</dbReference>
<keyword evidence="1" id="KW-1015">Disulfide bond</keyword>
<dbReference type="OrthoDB" id="10059102at2759"/>
<dbReference type="InterPro" id="IPR001254">
    <property type="entry name" value="Trypsin_dom"/>
</dbReference>
<dbReference type="AlphaFoldDB" id="A0A8S9WRD5"/>
<dbReference type="InterPro" id="IPR043504">
    <property type="entry name" value="Peptidase_S1_PA_chymotrypsin"/>
</dbReference>
<evidence type="ECO:0000259" key="4">
    <source>
        <dbReference type="PROSITE" id="PS50240"/>
    </source>
</evidence>
<accession>A0A8S9WRD5</accession>
<dbReference type="PRINTS" id="PR00722">
    <property type="entry name" value="CHYMOTRYPSIN"/>
</dbReference>
<name>A0A8S9WRD5_APOLU</name>
<dbReference type="SMART" id="SM00020">
    <property type="entry name" value="Tryp_SPc"/>
    <property type="match status" value="1"/>
</dbReference>
<dbReference type="SUPFAM" id="SSF50494">
    <property type="entry name" value="Trypsin-like serine proteases"/>
    <property type="match status" value="1"/>
</dbReference>
<evidence type="ECO:0000256" key="1">
    <source>
        <dbReference type="ARBA" id="ARBA00023157"/>
    </source>
</evidence>
<dbReference type="Proteomes" id="UP000466442">
    <property type="component" value="Unassembled WGS sequence"/>
</dbReference>
<dbReference type="Gene3D" id="2.40.10.10">
    <property type="entry name" value="Trypsin-like serine proteases"/>
    <property type="match status" value="1"/>
</dbReference>
<reference evidence="5" key="1">
    <citation type="journal article" date="2021" name="Mol. Ecol. Resour.">
        <title>Apolygus lucorum genome provides insights into omnivorousness and mesophyll feeding.</title>
        <authorList>
            <person name="Liu Y."/>
            <person name="Liu H."/>
            <person name="Wang H."/>
            <person name="Huang T."/>
            <person name="Liu B."/>
            <person name="Yang B."/>
            <person name="Yin L."/>
            <person name="Li B."/>
            <person name="Zhang Y."/>
            <person name="Zhang S."/>
            <person name="Jiang F."/>
            <person name="Zhang X."/>
            <person name="Ren Y."/>
            <person name="Wang B."/>
            <person name="Wang S."/>
            <person name="Lu Y."/>
            <person name="Wu K."/>
            <person name="Fan W."/>
            <person name="Wang G."/>
        </authorList>
    </citation>
    <scope>NUCLEOTIDE SEQUENCE</scope>
    <source>
        <strain evidence="5">12Hb</strain>
    </source>
</reference>
<feature type="chain" id="PRO_5035912319" description="Peptidase S1 domain-containing protein" evidence="3">
    <location>
        <begin position="21"/>
        <end position="372"/>
    </location>
</feature>
<dbReference type="InterPro" id="IPR001314">
    <property type="entry name" value="Peptidase_S1A"/>
</dbReference>